<dbReference type="SMART" id="SM00058">
    <property type="entry name" value="FN1"/>
    <property type="match status" value="3"/>
</dbReference>
<protein>
    <recommendedName>
        <fullName evidence="1">Fibronectin</fullName>
    </recommendedName>
</protein>
<dbReference type="FunFam" id="2.10.70.10:FF:000017">
    <property type="entry name" value="Fibronectin isoform X1"/>
    <property type="match status" value="1"/>
</dbReference>
<reference evidence="14 15" key="1">
    <citation type="journal article" date="2020" name="Nature">
        <title>Six reference-quality genomes reveal evolution of bat adaptations.</title>
        <authorList>
            <person name="Jebb D."/>
            <person name="Huang Z."/>
            <person name="Pippel M."/>
            <person name="Hughes G.M."/>
            <person name="Lavrichenko K."/>
            <person name="Devanna P."/>
            <person name="Winkler S."/>
            <person name="Jermiin L.S."/>
            <person name="Skirmuntt E.C."/>
            <person name="Katzourakis A."/>
            <person name="Burkitt-Gray L."/>
            <person name="Ray D.A."/>
            <person name="Sullivan K.A.M."/>
            <person name="Roscito J.G."/>
            <person name="Kirilenko B.M."/>
            <person name="Davalos L.M."/>
            <person name="Corthals A.P."/>
            <person name="Power M.L."/>
            <person name="Jones G."/>
            <person name="Ransome R.D."/>
            <person name="Dechmann D.K.N."/>
            <person name="Locatelli A.G."/>
            <person name="Puechmaille S.J."/>
            <person name="Fedrigo O."/>
            <person name="Jarvis E.D."/>
            <person name="Hiller M."/>
            <person name="Vernes S.C."/>
            <person name="Myers E.W."/>
            <person name="Teeling E.C."/>
        </authorList>
    </citation>
    <scope>NUCLEOTIDE SEQUENCE [LARGE SCALE GENOMIC DNA]</scope>
    <source>
        <strain evidence="14">MRhiFer1</strain>
        <tissue evidence="14">Lung</tissue>
    </source>
</reference>
<gene>
    <name evidence="14" type="ORF">mRhiFer1_005285</name>
</gene>
<evidence type="ECO:0000256" key="8">
    <source>
        <dbReference type="ARBA" id="ARBA00023180"/>
    </source>
</evidence>
<evidence type="ECO:0000256" key="2">
    <source>
        <dbReference type="ARBA" id="ARBA00022486"/>
    </source>
</evidence>
<evidence type="ECO:0000256" key="5">
    <source>
        <dbReference type="ARBA" id="ARBA00022889"/>
    </source>
</evidence>
<evidence type="ECO:0000256" key="7">
    <source>
        <dbReference type="ARBA" id="ARBA00023157"/>
    </source>
</evidence>
<dbReference type="CDD" id="cd00061">
    <property type="entry name" value="FN1"/>
    <property type="match status" value="3"/>
</dbReference>
<dbReference type="FunFam" id="2.60.40.10:FF:000364">
    <property type="entry name" value="fibronectin isoform X1"/>
    <property type="match status" value="1"/>
</dbReference>
<sequence length="719" mass="79081">MQVTDVRDNSISVRWLPSSSPVTGYRVTTTPKNGLGPSKTKTAGPEQTEMTIEGLQPTVEYVVSVYAQNQNGESQPLVQTAVTNIDRPKGLAFTDVDVDSIKIAWESPQGHVSRYRVTYSSPEDGIRELAPAPDGEEDTAELKGLRPGSEYTVSVVALHDAMESQPLIGTQSTAIPAPTNLKFIQVTPTSLTAQWTPPNVQLTGYRVRVTPKEKTGPMKEINLAPDSSSVVVPGLMVATKYEVSVYALKDTLTSRPAQGVVTTLENVSPPRRARVTDATETTITISWRTKTETITGFQLDAMPANGQTPIQRTISPDIRSYTITGLQPGTDYKIYLYTLNDNARSSPVIIDASTAIDAPSNLHFLATTPNSLLVSWQPPRAKITGYIIKYEKPGSPPREVVPRPRPGVTEATITGLEPGTEYTIQVIALKNNQKSEPLIGRKKTGQEAVSQTTISWNPFQESSEYIISCQPVGIDEEPLQFRVPGTSASATLTGLTRGVTYNIIVEAVKNQKRHKVLEEVVTVGNSVDQGLPQPTDDSCFDPYTVSHYAIGEEWERLSESGFKLSCQCLGFGSGHFRCDSSKWCHDNGVNYKIGEKWDRQGENGQMMSCTCLGNGKGEFKCDPHETTCYDDGKTYQVGEQWQKEYLGAICSCTCFGGQRGWRCDNCRRPGAEPGNEDSTGHSYNQYSQRYHQSSHTNVNCPIECFMPLDVQADRDDYRE</sequence>
<feature type="domain" description="Fibronectin type-III" evidence="12">
    <location>
        <begin position="1"/>
        <end position="88"/>
    </location>
</feature>
<dbReference type="Pfam" id="PF00041">
    <property type="entry name" value="fn3"/>
    <property type="match status" value="6"/>
</dbReference>
<keyword evidence="4" id="KW-0677">Repeat</keyword>
<comment type="caution">
    <text evidence="14">The sequence shown here is derived from an EMBL/GenBank/DDBJ whole genome shotgun (WGS) entry which is preliminary data.</text>
</comment>
<accession>A0A7J7YHR7</accession>
<dbReference type="GO" id="GO:0008201">
    <property type="term" value="F:heparin binding"/>
    <property type="evidence" value="ECO:0007669"/>
    <property type="project" value="UniProtKB-KW"/>
</dbReference>
<dbReference type="InterPro" id="IPR013783">
    <property type="entry name" value="Ig-like_fold"/>
</dbReference>
<dbReference type="PROSITE" id="PS51091">
    <property type="entry name" value="FN1_2"/>
    <property type="match status" value="3"/>
</dbReference>
<evidence type="ECO:0000256" key="11">
    <source>
        <dbReference type="SAM" id="MobiDB-lite"/>
    </source>
</evidence>
<evidence type="ECO:0000256" key="10">
    <source>
        <dbReference type="ARBA" id="ARBA00046449"/>
    </source>
</evidence>
<evidence type="ECO:0000313" key="15">
    <source>
        <dbReference type="Proteomes" id="UP000585614"/>
    </source>
</evidence>
<dbReference type="PROSITE" id="PS01253">
    <property type="entry name" value="FN1_1"/>
    <property type="match status" value="1"/>
</dbReference>
<dbReference type="PANTHER" id="PTHR46708">
    <property type="entry name" value="TENASCIN"/>
    <property type="match status" value="1"/>
</dbReference>
<dbReference type="GO" id="GO:0007044">
    <property type="term" value="P:cell-substrate junction assembly"/>
    <property type="evidence" value="ECO:0007669"/>
    <property type="project" value="TreeGrafter"/>
</dbReference>
<keyword evidence="8" id="KW-0325">Glycoprotein</keyword>
<dbReference type="SUPFAM" id="SSF57603">
    <property type="entry name" value="FnI-like domain"/>
    <property type="match status" value="3"/>
</dbReference>
<dbReference type="GO" id="GO:0007507">
    <property type="term" value="P:heart development"/>
    <property type="evidence" value="ECO:0007669"/>
    <property type="project" value="TreeGrafter"/>
</dbReference>
<dbReference type="GO" id="GO:0005201">
    <property type="term" value="F:extracellular matrix structural constituent"/>
    <property type="evidence" value="ECO:0007669"/>
    <property type="project" value="TreeGrafter"/>
</dbReference>
<dbReference type="SUPFAM" id="SSF49265">
    <property type="entry name" value="Fibronectin type III"/>
    <property type="match status" value="4"/>
</dbReference>
<dbReference type="GO" id="GO:0005178">
    <property type="term" value="F:integrin binding"/>
    <property type="evidence" value="ECO:0007669"/>
    <property type="project" value="TreeGrafter"/>
</dbReference>
<proteinExistence type="predicted"/>
<dbReference type="InterPro" id="IPR003961">
    <property type="entry name" value="FN3_dom"/>
</dbReference>
<dbReference type="FunFam" id="2.10.70.10:FF:000006">
    <property type="entry name" value="Fibronectin 1"/>
    <property type="match status" value="1"/>
</dbReference>
<evidence type="ECO:0000259" key="13">
    <source>
        <dbReference type="PROSITE" id="PS51091"/>
    </source>
</evidence>
<comment type="function">
    <text evidence="9">Secreted by contracting muscle, induces liver autophagy, a degradative pathway for nutrient mobilization and damage removal, and systemic insulin sensitization via hepatic ITGA5:ITGB1 integrin receptor signaling.</text>
</comment>
<evidence type="ECO:0000256" key="4">
    <source>
        <dbReference type="ARBA" id="ARBA00022737"/>
    </source>
</evidence>
<dbReference type="InterPro" id="IPR000083">
    <property type="entry name" value="Fibronectin_type1"/>
</dbReference>
<dbReference type="PROSITE" id="PS50853">
    <property type="entry name" value="FN3"/>
    <property type="match status" value="5"/>
</dbReference>
<feature type="domain" description="Fibronectin type-I" evidence="13">
    <location>
        <begin position="626"/>
        <end position="666"/>
    </location>
</feature>
<dbReference type="GO" id="GO:0043394">
    <property type="term" value="F:proteoglycan binding"/>
    <property type="evidence" value="ECO:0007669"/>
    <property type="project" value="TreeGrafter"/>
</dbReference>
<evidence type="ECO:0000313" key="14">
    <source>
        <dbReference type="EMBL" id="KAF6361452.1"/>
    </source>
</evidence>
<keyword evidence="6" id="KW-0133">Cell shape</keyword>
<keyword evidence="2" id="KW-0011">Acute phase</keyword>
<dbReference type="FunFam" id="2.60.40.10:FF:000447">
    <property type="entry name" value="fibronectin isoform X1"/>
    <property type="match status" value="1"/>
</dbReference>
<comment type="subunit">
    <text evidence="10">Mostly heterodimers or multimers of alternatively spliced variants, connected by 2 disulfide bonds near the carboxyl ends; to a lesser extent homodimers. Interacts with FBLN1, AMBP, TNR, LGALS3BP and COL13A1. Interacts with FBLN7. Interacts with COMP. Interacts (via type III repeats 9-14) with TNFAIP6 (via CUB domain); this interaction enhances fibronectin fibril assembly. TNFAIP6 may act as a bridging molecule between FN1 and THBS1. Interacts with TNR; the interaction inhibits cell adhesion and neurite outgrowth. Interacts with FST3 and MYOC. Interacts with SVEP1.</text>
</comment>
<evidence type="ECO:0000256" key="3">
    <source>
        <dbReference type="ARBA" id="ARBA00022674"/>
    </source>
</evidence>
<keyword evidence="5" id="KW-0130">Cell adhesion</keyword>
<feature type="domain" description="Fibronectin type-III" evidence="12">
    <location>
        <begin position="177"/>
        <end position="270"/>
    </location>
</feature>
<organism evidence="14 15">
    <name type="scientific">Rhinolophus ferrumequinum</name>
    <name type="common">Greater horseshoe bat</name>
    <dbReference type="NCBI Taxonomy" id="59479"/>
    <lineage>
        <taxon>Eukaryota</taxon>
        <taxon>Metazoa</taxon>
        <taxon>Chordata</taxon>
        <taxon>Craniata</taxon>
        <taxon>Vertebrata</taxon>
        <taxon>Euteleostomi</taxon>
        <taxon>Mammalia</taxon>
        <taxon>Eutheria</taxon>
        <taxon>Laurasiatheria</taxon>
        <taxon>Chiroptera</taxon>
        <taxon>Yinpterochiroptera</taxon>
        <taxon>Rhinolophoidea</taxon>
        <taxon>Rhinolophidae</taxon>
        <taxon>Rhinolophinae</taxon>
        <taxon>Rhinolophus</taxon>
    </lineage>
</organism>
<dbReference type="Proteomes" id="UP000585614">
    <property type="component" value="Unassembled WGS sequence"/>
</dbReference>
<feature type="domain" description="Fibronectin type-I" evidence="13">
    <location>
        <begin position="537"/>
        <end position="581"/>
    </location>
</feature>
<evidence type="ECO:0000259" key="12">
    <source>
        <dbReference type="PROSITE" id="PS50853"/>
    </source>
</evidence>
<dbReference type="GO" id="GO:0006953">
    <property type="term" value="P:acute-phase response"/>
    <property type="evidence" value="ECO:0007669"/>
    <property type="project" value="UniProtKB-KW"/>
</dbReference>
<keyword evidence="3" id="KW-0358">Heparin-binding</keyword>
<feature type="domain" description="Fibronectin type-III" evidence="12">
    <location>
        <begin position="271"/>
        <end position="357"/>
    </location>
</feature>
<evidence type="ECO:0000256" key="6">
    <source>
        <dbReference type="ARBA" id="ARBA00022960"/>
    </source>
</evidence>
<dbReference type="AlphaFoldDB" id="A0A7J7YHR7"/>
<dbReference type="Gene3D" id="2.60.40.10">
    <property type="entry name" value="Immunoglobulins"/>
    <property type="match status" value="6"/>
</dbReference>
<keyword evidence="7" id="KW-1015">Disulfide bond</keyword>
<dbReference type="FunFam" id="2.10.70.10:FF:000027">
    <property type="entry name" value="Fibronectin 1"/>
    <property type="match status" value="1"/>
</dbReference>
<dbReference type="FunFam" id="2.60.40.10:FF:001069">
    <property type="entry name" value="Fibronectin 1"/>
    <property type="match status" value="1"/>
</dbReference>
<feature type="region of interest" description="Disordered" evidence="11">
    <location>
        <begin position="24"/>
        <end position="46"/>
    </location>
</feature>
<dbReference type="InterPro" id="IPR050991">
    <property type="entry name" value="ECM_Regulatory_Proteins"/>
</dbReference>
<dbReference type="Gene3D" id="2.10.70.10">
    <property type="entry name" value="Complement Module, domain 1"/>
    <property type="match status" value="3"/>
</dbReference>
<name>A0A7J7YHR7_RHIFE</name>
<feature type="domain" description="Fibronectin type-III" evidence="12">
    <location>
        <begin position="89"/>
        <end position="176"/>
    </location>
</feature>
<dbReference type="EMBL" id="JACAGC010000006">
    <property type="protein sequence ID" value="KAF6361452.1"/>
    <property type="molecule type" value="Genomic_DNA"/>
</dbReference>
<dbReference type="FunFam" id="2.60.40.10:FF:000099">
    <property type="entry name" value="Fibronectin 1"/>
    <property type="match status" value="1"/>
</dbReference>
<dbReference type="PANTHER" id="PTHR46708:SF8">
    <property type="entry name" value="FIBRONECTIN"/>
    <property type="match status" value="1"/>
</dbReference>
<dbReference type="FunFam" id="2.60.40.10:FF:000227">
    <property type="entry name" value="Fibronectin isoform X1"/>
    <property type="match status" value="1"/>
</dbReference>
<dbReference type="InterPro" id="IPR036116">
    <property type="entry name" value="FN3_sf"/>
</dbReference>
<evidence type="ECO:0000256" key="9">
    <source>
        <dbReference type="ARBA" id="ARBA00035619"/>
    </source>
</evidence>
<dbReference type="GO" id="GO:0007399">
    <property type="term" value="P:nervous system development"/>
    <property type="evidence" value="ECO:0007669"/>
    <property type="project" value="TreeGrafter"/>
</dbReference>
<dbReference type="GO" id="GO:0007160">
    <property type="term" value="P:cell-matrix adhesion"/>
    <property type="evidence" value="ECO:0007669"/>
    <property type="project" value="TreeGrafter"/>
</dbReference>
<dbReference type="Pfam" id="PF00039">
    <property type="entry name" value="fn1"/>
    <property type="match status" value="3"/>
</dbReference>
<feature type="domain" description="Fibronectin type-I" evidence="13">
    <location>
        <begin position="582"/>
        <end position="624"/>
    </location>
</feature>
<feature type="domain" description="Fibronectin type-III" evidence="12">
    <location>
        <begin position="358"/>
        <end position="448"/>
    </location>
</feature>
<dbReference type="FunFam" id="2.60.40.10:FF:000417">
    <property type="entry name" value="Fibronectin 1"/>
    <property type="match status" value="1"/>
</dbReference>
<dbReference type="GO" id="GO:0008360">
    <property type="term" value="P:regulation of cell shape"/>
    <property type="evidence" value="ECO:0007669"/>
    <property type="project" value="UniProtKB-KW"/>
</dbReference>
<dbReference type="SMART" id="SM00060">
    <property type="entry name" value="FN3"/>
    <property type="match status" value="6"/>
</dbReference>
<evidence type="ECO:0000256" key="1">
    <source>
        <dbReference type="ARBA" id="ARBA00020368"/>
    </source>
</evidence>
<dbReference type="GO" id="GO:0005576">
    <property type="term" value="C:extracellular region"/>
    <property type="evidence" value="ECO:0007669"/>
    <property type="project" value="InterPro"/>
</dbReference>
<dbReference type="CDD" id="cd00063">
    <property type="entry name" value="FN3"/>
    <property type="match status" value="6"/>
</dbReference>